<comment type="caution">
    <text evidence="2">The sequence shown here is derived from an EMBL/GenBank/DDBJ whole genome shotgun (WGS) entry which is preliminary data.</text>
</comment>
<dbReference type="AlphaFoldDB" id="A0A229NWI5"/>
<evidence type="ECO:0000313" key="2">
    <source>
        <dbReference type="EMBL" id="OXM14164.1"/>
    </source>
</evidence>
<keyword evidence="1" id="KW-0812">Transmembrane</keyword>
<evidence type="ECO:0008006" key="4">
    <source>
        <dbReference type="Google" id="ProtNLM"/>
    </source>
</evidence>
<dbReference type="RefSeq" id="WP_089524986.1">
    <property type="nucleotide sequence ID" value="NZ_NMUQ01000002.1"/>
</dbReference>
<dbReference type="InterPro" id="IPR009526">
    <property type="entry name" value="DUF1146"/>
</dbReference>
<keyword evidence="3" id="KW-1185">Reference proteome</keyword>
<accession>A0A229NWI5</accession>
<feature type="transmembrane region" description="Helical" evidence="1">
    <location>
        <begin position="12"/>
        <end position="35"/>
    </location>
</feature>
<keyword evidence="1" id="KW-1133">Transmembrane helix</keyword>
<evidence type="ECO:0000313" key="3">
    <source>
        <dbReference type="Proteomes" id="UP000215145"/>
    </source>
</evidence>
<feature type="transmembrane region" description="Helical" evidence="1">
    <location>
        <begin position="55"/>
        <end position="73"/>
    </location>
</feature>
<gene>
    <name evidence="2" type="ORF">CGZ75_14435</name>
</gene>
<dbReference type="Pfam" id="PF06612">
    <property type="entry name" value="DUF1146"/>
    <property type="match status" value="1"/>
</dbReference>
<evidence type="ECO:0000256" key="1">
    <source>
        <dbReference type="SAM" id="Phobius"/>
    </source>
</evidence>
<sequence length="85" mass="9702">MNSNLGFDGAFSSLGVTGLFSIIITISSILLAWYLLQELKLDHWFKHPRSPRARVLIAVLSVIVGHLFARFILDYWSWTNVLKLI</sequence>
<dbReference type="EMBL" id="NMUQ01000002">
    <property type="protein sequence ID" value="OXM14164.1"/>
    <property type="molecule type" value="Genomic_DNA"/>
</dbReference>
<name>A0A229NWI5_9BACL</name>
<organism evidence="2 3">
    <name type="scientific">Paenibacillus herberti</name>
    <dbReference type="NCBI Taxonomy" id="1619309"/>
    <lineage>
        <taxon>Bacteria</taxon>
        <taxon>Bacillati</taxon>
        <taxon>Bacillota</taxon>
        <taxon>Bacilli</taxon>
        <taxon>Bacillales</taxon>
        <taxon>Paenibacillaceae</taxon>
        <taxon>Paenibacillus</taxon>
    </lineage>
</organism>
<reference evidence="2 3" key="1">
    <citation type="submission" date="2017-07" db="EMBL/GenBank/DDBJ databases">
        <title>Paenibacillus herberti R33 genome sequencing and assembly.</title>
        <authorList>
            <person name="Su W."/>
        </authorList>
    </citation>
    <scope>NUCLEOTIDE SEQUENCE [LARGE SCALE GENOMIC DNA]</scope>
    <source>
        <strain evidence="2 3">R33</strain>
    </source>
</reference>
<protein>
    <recommendedName>
        <fullName evidence="4">DUF1146 domain-containing protein</fullName>
    </recommendedName>
</protein>
<dbReference type="Proteomes" id="UP000215145">
    <property type="component" value="Unassembled WGS sequence"/>
</dbReference>
<dbReference type="OrthoDB" id="1651016at2"/>
<keyword evidence="1" id="KW-0472">Membrane</keyword>
<proteinExistence type="predicted"/>